<keyword evidence="2" id="KW-0812">Transmembrane</keyword>
<comment type="caution">
    <text evidence="3">The sequence shown here is derived from an EMBL/GenBank/DDBJ whole genome shotgun (WGS) entry which is preliminary data.</text>
</comment>
<dbReference type="Proteomes" id="UP000596742">
    <property type="component" value="Unassembled WGS sequence"/>
</dbReference>
<feature type="compositionally biased region" description="Polar residues" evidence="1">
    <location>
        <begin position="438"/>
        <end position="473"/>
    </location>
</feature>
<feature type="region of interest" description="Disordered" evidence="1">
    <location>
        <begin position="438"/>
        <end position="505"/>
    </location>
</feature>
<protein>
    <submittedName>
        <fullName evidence="3">Uncharacterized protein</fullName>
    </submittedName>
</protein>
<reference evidence="3" key="1">
    <citation type="submission" date="2018-11" db="EMBL/GenBank/DDBJ databases">
        <authorList>
            <person name="Alioto T."/>
            <person name="Alioto T."/>
        </authorList>
    </citation>
    <scope>NUCLEOTIDE SEQUENCE</scope>
</reference>
<proteinExistence type="predicted"/>
<feature type="region of interest" description="Disordered" evidence="1">
    <location>
        <begin position="203"/>
        <end position="232"/>
    </location>
</feature>
<organism evidence="3 4">
    <name type="scientific">Mytilus galloprovincialis</name>
    <name type="common">Mediterranean mussel</name>
    <dbReference type="NCBI Taxonomy" id="29158"/>
    <lineage>
        <taxon>Eukaryota</taxon>
        <taxon>Metazoa</taxon>
        <taxon>Spiralia</taxon>
        <taxon>Lophotrochozoa</taxon>
        <taxon>Mollusca</taxon>
        <taxon>Bivalvia</taxon>
        <taxon>Autobranchia</taxon>
        <taxon>Pteriomorphia</taxon>
        <taxon>Mytilida</taxon>
        <taxon>Mytiloidea</taxon>
        <taxon>Mytilidae</taxon>
        <taxon>Mytilinae</taxon>
        <taxon>Mytilus</taxon>
    </lineage>
</organism>
<feature type="transmembrane region" description="Helical" evidence="2">
    <location>
        <begin position="248"/>
        <end position="272"/>
    </location>
</feature>
<keyword evidence="2" id="KW-1133">Transmembrane helix</keyword>
<dbReference type="OrthoDB" id="6145907at2759"/>
<keyword evidence="2" id="KW-0472">Membrane</keyword>
<feature type="region of interest" description="Disordered" evidence="1">
    <location>
        <begin position="340"/>
        <end position="359"/>
    </location>
</feature>
<gene>
    <name evidence="3" type="ORF">MGAL_10B025840</name>
</gene>
<evidence type="ECO:0000256" key="1">
    <source>
        <dbReference type="SAM" id="MobiDB-lite"/>
    </source>
</evidence>
<evidence type="ECO:0000313" key="3">
    <source>
        <dbReference type="EMBL" id="VDI56317.1"/>
    </source>
</evidence>
<feature type="compositionally biased region" description="Polar residues" evidence="1">
    <location>
        <begin position="215"/>
        <end position="231"/>
    </location>
</feature>
<sequence>MFKDYTFQCNAVGTTEREYINGTTTKCLGIICPKNHIFKPCTEGDGIKDFCVPCPSDRPVSIELFDSSKFHDPPVLSVCKNPAEKCTCKSDEAEIVNQGECNKTLKPSCRCKTKAGYFGTDPDLCELTKEKNCHPGFYLSSEYGVCTRCGKNMYKEKKGFEECIPQPECKSSEAVHFHGDSTRRRICMSARDKVTTTQLPYQDISTKSQNKDKQNVSVGPQPTGNVETTTAKPKKKQDIPILTPKHTIIILSAVLLVLFVIIIIVTAGMCWYCRMLQKKRKPYDYLHNRDLGLKQENPGYIRNSQNSSIVDISNYSKGHGLSCSEINDHRSQIHQFSPLINDRHGKSNSSSDYGETERTNTIEKNLVNQIDYTSDLNSTRLEERCEPDGKEEDTMDKKDTKFMEINHETFPMCKENNPQVKETEGKPMYKEIESLLNSAPHSSNLSTQSIGLQRPSNEMNPHHQQQMIQNSSPVHPDSGLGTQLPSPGMAELDHQPPLSLATFDE</sequence>
<dbReference type="EMBL" id="UYJE01007596">
    <property type="protein sequence ID" value="VDI56317.1"/>
    <property type="molecule type" value="Genomic_DNA"/>
</dbReference>
<name>A0A8B6FZ51_MYTGA</name>
<dbReference type="AlphaFoldDB" id="A0A8B6FZ51"/>
<evidence type="ECO:0000256" key="2">
    <source>
        <dbReference type="SAM" id="Phobius"/>
    </source>
</evidence>
<evidence type="ECO:0000313" key="4">
    <source>
        <dbReference type="Proteomes" id="UP000596742"/>
    </source>
</evidence>
<keyword evidence="4" id="KW-1185">Reference proteome</keyword>
<accession>A0A8B6FZ51</accession>